<keyword evidence="2" id="KW-0812">Transmembrane</keyword>
<accession>A0A4R1G2H1</accession>
<dbReference type="STRING" id="1210063.GCA_001612665_02228"/>
<evidence type="ECO:0000313" key="4">
    <source>
        <dbReference type="EMBL" id="TCJ99238.1"/>
    </source>
</evidence>
<comment type="caution">
    <text evidence="4">The sequence shown here is derived from an EMBL/GenBank/DDBJ whole genome shotgun (WGS) entry which is preliminary data.</text>
</comment>
<dbReference type="Proteomes" id="UP000294856">
    <property type="component" value="Unassembled WGS sequence"/>
</dbReference>
<gene>
    <name evidence="4" type="ORF">DFR71_0210</name>
</gene>
<evidence type="ECO:0000256" key="1">
    <source>
        <dbReference type="ARBA" id="ARBA00022729"/>
    </source>
</evidence>
<keyword evidence="1" id="KW-0732">Signal</keyword>
<proteinExistence type="predicted"/>
<dbReference type="InterPro" id="IPR024370">
    <property type="entry name" value="PBP_domain"/>
</dbReference>
<dbReference type="RefSeq" id="WP_067449026.1">
    <property type="nucleotide sequence ID" value="NZ_SMFR01000001.1"/>
</dbReference>
<evidence type="ECO:0000256" key="2">
    <source>
        <dbReference type="SAM" id="Phobius"/>
    </source>
</evidence>
<sequence length="502" mass="52807">MEIPVELIVSVTGLAVASAAFVREFILVGRRRLGYRFQMDTPVTGETDTASLVGALANLSTPEVGGAPLELSKLSVVLVRVENGGTLAVDPDDYTMSGTDPRVGLHINFPGREVIGLAVTELDGPLPDNLGPGSGIGKRSRGEGESFVGIIDLPKVQLERRQHYKILAVLKRVHGDGEPAEPVLTGRVKRGRVVETRSQPGPSKKLMALSGFLVALIAVQAVLALRTDPPPRDCAGGELTLVGSTAMAPMIRKAAQNYAKTCTEAKFTFDFAGTSDGLVKLVQAGPTQGMLAISDGPKGSGFDKLVEYPLALSSFSIVTHPGVGLPNLTTSQVRDLYRGNIKNWNQIGGPDQPVVLIDREAGSGTRTALENRLLEGNRKVFPYIPCAGRPSGGEQCEVKTTGGVASFVAETPGAVGYMDTSSVSGAVTVVSLDGVGASEDTMKARTYPLTVVEYADTHGQVAGDSLSAQFIDYLMHGQGRAIIREFGNIPCLDAVGQAICTP</sequence>
<dbReference type="AlphaFoldDB" id="A0A4R1G2H1"/>
<dbReference type="OrthoDB" id="9790048at2"/>
<dbReference type="InterPro" id="IPR050811">
    <property type="entry name" value="Phosphate_ABC_transporter"/>
</dbReference>
<name>A0A4R1G2H1_9NOCA</name>
<dbReference type="Gene3D" id="3.40.190.10">
    <property type="entry name" value="Periplasmic binding protein-like II"/>
    <property type="match status" value="2"/>
</dbReference>
<dbReference type="SUPFAM" id="SSF53850">
    <property type="entry name" value="Periplasmic binding protein-like II"/>
    <property type="match status" value="1"/>
</dbReference>
<dbReference type="EMBL" id="SMFR01000001">
    <property type="protein sequence ID" value="TCJ99238.1"/>
    <property type="molecule type" value="Genomic_DNA"/>
</dbReference>
<keyword evidence="2" id="KW-1133">Transmembrane helix</keyword>
<feature type="transmembrane region" description="Helical" evidence="2">
    <location>
        <begin position="6"/>
        <end position="26"/>
    </location>
</feature>
<keyword evidence="2" id="KW-0472">Membrane</keyword>
<dbReference type="PANTHER" id="PTHR30570">
    <property type="entry name" value="PERIPLASMIC PHOSPHATE BINDING COMPONENT OF PHOSPHATE ABC TRANSPORTER"/>
    <property type="match status" value="1"/>
</dbReference>
<dbReference type="Pfam" id="PF12849">
    <property type="entry name" value="PBP_like_2"/>
    <property type="match status" value="1"/>
</dbReference>
<reference evidence="4 5" key="1">
    <citation type="submission" date="2019-03" db="EMBL/GenBank/DDBJ databases">
        <title>Genomic Encyclopedia of Type Strains, Phase IV (KMG-IV): sequencing the most valuable type-strain genomes for metagenomic binning, comparative biology and taxonomic classification.</title>
        <authorList>
            <person name="Goeker M."/>
        </authorList>
    </citation>
    <scope>NUCLEOTIDE SEQUENCE [LARGE SCALE GENOMIC DNA]</scope>
    <source>
        <strain evidence="4 5">DSM 44684</strain>
    </source>
</reference>
<dbReference type="PANTHER" id="PTHR30570:SF1">
    <property type="entry name" value="PHOSPHATE-BINDING PROTEIN PSTS"/>
    <property type="match status" value="1"/>
</dbReference>
<keyword evidence="5" id="KW-1185">Reference proteome</keyword>
<evidence type="ECO:0000313" key="5">
    <source>
        <dbReference type="Proteomes" id="UP000294856"/>
    </source>
</evidence>
<evidence type="ECO:0000259" key="3">
    <source>
        <dbReference type="Pfam" id="PF12849"/>
    </source>
</evidence>
<protein>
    <submittedName>
        <fullName evidence="4">Phosphate ABC transporter substrate-binding protein (PhoT family)</fullName>
    </submittedName>
</protein>
<feature type="domain" description="PBP" evidence="3">
    <location>
        <begin position="231"/>
        <end position="475"/>
    </location>
</feature>
<organism evidence="4 5">
    <name type="scientific">Nocardia alba</name>
    <dbReference type="NCBI Taxonomy" id="225051"/>
    <lineage>
        <taxon>Bacteria</taxon>
        <taxon>Bacillati</taxon>
        <taxon>Actinomycetota</taxon>
        <taxon>Actinomycetes</taxon>
        <taxon>Mycobacteriales</taxon>
        <taxon>Nocardiaceae</taxon>
        <taxon>Nocardia</taxon>
    </lineage>
</organism>